<comment type="caution">
    <text evidence="2">The sequence shown here is derived from an EMBL/GenBank/DDBJ whole genome shotgun (WGS) entry which is preliminary data.</text>
</comment>
<dbReference type="AlphaFoldDB" id="A0A9K3HQL3"/>
<name>A0A9K3HQL3_HELAN</name>
<evidence type="ECO:0000313" key="3">
    <source>
        <dbReference type="Proteomes" id="UP000215914"/>
    </source>
</evidence>
<evidence type="ECO:0000313" key="2">
    <source>
        <dbReference type="EMBL" id="KAF5782928.1"/>
    </source>
</evidence>
<keyword evidence="3" id="KW-1185">Reference proteome</keyword>
<dbReference type="Proteomes" id="UP000215914">
    <property type="component" value="Unassembled WGS sequence"/>
</dbReference>
<gene>
    <name evidence="2" type="ORF">HanXRQr2_Chr11g0502011</name>
</gene>
<dbReference type="SUPFAM" id="SSF57850">
    <property type="entry name" value="RING/U-box"/>
    <property type="match status" value="1"/>
</dbReference>
<dbReference type="EMBL" id="MNCJ02000326">
    <property type="protein sequence ID" value="KAF5782928.1"/>
    <property type="molecule type" value="Genomic_DNA"/>
</dbReference>
<proteinExistence type="predicted"/>
<dbReference type="GO" id="GO:0016760">
    <property type="term" value="F:cellulose synthase (UDP-forming) activity"/>
    <property type="evidence" value="ECO:0007669"/>
    <property type="project" value="UniProtKB-EC"/>
</dbReference>
<keyword evidence="2" id="KW-0328">Glycosyltransferase</keyword>
<keyword evidence="2" id="KW-0808">Transferase</keyword>
<sequence>MQPKPLKNLSRQICQICGDTVGLTESGDTFVACNRCAFRVCKPCYKYGRRDKNQVRP</sequence>
<dbReference type="Gene3D" id="3.30.40.10">
    <property type="entry name" value="Zinc/RING finger domain, C3HC4 (zinc finger)"/>
    <property type="match status" value="1"/>
</dbReference>
<protein>
    <submittedName>
        <fullName evidence="2">Cellulose synthase (UDP-forming)</fullName>
        <ecNumber evidence="2">2.4.1.12</ecNumber>
    </submittedName>
</protein>
<dbReference type="InterPro" id="IPR027934">
    <property type="entry name" value="CES_Znf_RING"/>
</dbReference>
<dbReference type="EC" id="2.4.1.12" evidence="2"/>
<dbReference type="Gramene" id="mRNA:HanXRQr2_Chr11g0502011">
    <property type="protein sequence ID" value="mRNA:HanXRQr2_Chr11g0502011"/>
    <property type="gene ID" value="HanXRQr2_Chr11g0502011"/>
</dbReference>
<accession>A0A9K3HQL3</accession>
<feature type="domain" description="Cellulose synthase RING-type zinc finger" evidence="1">
    <location>
        <begin position="4"/>
        <end position="57"/>
    </location>
</feature>
<organism evidence="2 3">
    <name type="scientific">Helianthus annuus</name>
    <name type="common">Common sunflower</name>
    <dbReference type="NCBI Taxonomy" id="4232"/>
    <lineage>
        <taxon>Eukaryota</taxon>
        <taxon>Viridiplantae</taxon>
        <taxon>Streptophyta</taxon>
        <taxon>Embryophyta</taxon>
        <taxon>Tracheophyta</taxon>
        <taxon>Spermatophyta</taxon>
        <taxon>Magnoliopsida</taxon>
        <taxon>eudicotyledons</taxon>
        <taxon>Gunneridae</taxon>
        <taxon>Pentapetalae</taxon>
        <taxon>asterids</taxon>
        <taxon>campanulids</taxon>
        <taxon>Asterales</taxon>
        <taxon>Asteraceae</taxon>
        <taxon>Asteroideae</taxon>
        <taxon>Heliantheae alliance</taxon>
        <taxon>Heliantheae</taxon>
        <taxon>Helianthus</taxon>
    </lineage>
</organism>
<reference evidence="2" key="2">
    <citation type="submission" date="2020-06" db="EMBL/GenBank/DDBJ databases">
        <title>Helianthus annuus Genome sequencing and assembly Release 2.</title>
        <authorList>
            <person name="Gouzy J."/>
            <person name="Langlade N."/>
            <person name="Munos S."/>
        </authorList>
    </citation>
    <scope>NUCLEOTIDE SEQUENCE</scope>
    <source>
        <tissue evidence="2">Leaves</tissue>
    </source>
</reference>
<reference evidence="2" key="1">
    <citation type="journal article" date="2017" name="Nature">
        <title>The sunflower genome provides insights into oil metabolism, flowering and Asterid evolution.</title>
        <authorList>
            <person name="Badouin H."/>
            <person name="Gouzy J."/>
            <person name="Grassa C.J."/>
            <person name="Murat F."/>
            <person name="Staton S.E."/>
            <person name="Cottret L."/>
            <person name="Lelandais-Briere C."/>
            <person name="Owens G.L."/>
            <person name="Carrere S."/>
            <person name="Mayjonade B."/>
            <person name="Legrand L."/>
            <person name="Gill N."/>
            <person name="Kane N.C."/>
            <person name="Bowers J.E."/>
            <person name="Hubner S."/>
            <person name="Bellec A."/>
            <person name="Berard A."/>
            <person name="Berges H."/>
            <person name="Blanchet N."/>
            <person name="Boniface M.C."/>
            <person name="Brunel D."/>
            <person name="Catrice O."/>
            <person name="Chaidir N."/>
            <person name="Claudel C."/>
            <person name="Donnadieu C."/>
            <person name="Faraut T."/>
            <person name="Fievet G."/>
            <person name="Helmstetter N."/>
            <person name="King M."/>
            <person name="Knapp S.J."/>
            <person name="Lai Z."/>
            <person name="Le Paslier M.C."/>
            <person name="Lippi Y."/>
            <person name="Lorenzon L."/>
            <person name="Mandel J.R."/>
            <person name="Marage G."/>
            <person name="Marchand G."/>
            <person name="Marquand E."/>
            <person name="Bret-Mestries E."/>
            <person name="Morien E."/>
            <person name="Nambeesan S."/>
            <person name="Nguyen T."/>
            <person name="Pegot-Espagnet P."/>
            <person name="Pouilly N."/>
            <person name="Raftis F."/>
            <person name="Sallet E."/>
            <person name="Schiex T."/>
            <person name="Thomas J."/>
            <person name="Vandecasteele C."/>
            <person name="Vares D."/>
            <person name="Vear F."/>
            <person name="Vautrin S."/>
            <person name="Crespi M."/>
            <person name="Mangin B."/>
            <person name="Burke J.M."/>
            <person name="Salse J."/>
            <person name="Munos S."/>
            <person name="Vincourt P."/>
            <person name="Rieseberg L.H."/>
            <person name="Langlade N.B."/>
        </authorList>
    </citation>
    <scope>NUCLEOTIDE SEQUENCE</scope>
    <source>
        <tissue evidence="2">Leaves</tissue>
    </source>
</reference>
<dbReference type="Pfam" id="PF14569">
    <property type="entry name" value="zf-UDP"/>
    <property type="match status" value="1"/>
</dbReference>
<dbReference type="InterPro" id="IPR013083">
    <property type="entry name" value="Znf_RING/FYVE/PHD"/>
</dbReference>
<evidence type="ECO:0000259" key="1">
    <source>
        <dbReference type="Pfam" id="PF14569"/>
    </source>
</evidence>